<dbReference type="Gene3D" id="1.10.238.10">
    <property type="entry name" value="EF-hand"/>
    <property type="match status" value="1"/>
</dbReference>
<dbReference type="AlphaFoldDB" id="A0AAD5LV58"/>
<feature type="region of interest" description="Disordered" evidence="1">
    <location>
        <begin position="1"/>
        <end position="65"/>
    </location>
</feature>
<accession>A0AAD5LV58</accession>
<protein>
    <submittedName>
        <fullName evidence="3">Uncharacterized protein</fullName>
    </submittedName>
</protein>
<evidence type="ECO:0000313" key="3">
    <source>
        <dbReference type="EMBL" id="KAJ0393225.1"/>
    </source>
</evidence>
<gene>
    <name evidence="3" type="ORF">P43SY_000935</name>
</gene>
<keyword evidence="2" id="KW-1133">Transmembrane helix</keyword>
<name>A0AAD5LV58_PYTIN</name>
<keyword evidence="2" id="KW-0812">Transmembrane</keyword>
<dbReference type="EMBL" id="JAKCXM010000516">
    <property type="protein sequence ID" value="KAJ0393225.1"/>
    <property type="molecule type" value="Genomic_DNA"/>
</dbReference>
<evidence type="ECO:0000256" key="1">
    <source>
        <dbReference type="SAM" id="MobiDB-lite"/>
    </source>
</evidence>
<feature type="compositionally biased region" description="Basic and acidic residues" evidence="1">
    <location>
        <begin position="1"/>
        <end position="17"/>
    </location>
</feature>
<evidence type="ECO:0000256" key="2">
    <source>
        <dbReference type="SAM" id="Phobius"/>
    </source>
</evidence>
<feature type="transmembrane region" description="Helical" evidence="2">
    <location>
        <begin position="77"/>
        <end position="94"/>
    </location>
</feature>
<evidence type="ECO:0000313" key="4">
    <source>
        <dbReference type="Proteomes" id="UP001209570"/>
    </source>
</evidence>
<keyword evidence="4" id="KW-1185">Reference proteome</keyword>
<dbReference type="Proteomes" id="UP001209570">
    <property type="component" value="Unassembled WGS sequence"/>
</dbReference>
<feature type="compositionally biased region" description="Low complexity" evidence="1">
    <location>
        <begin position="49"/>
        <end position="59"/>
    </location>
</feature>
<feature type="compositionally biased region" description="Low complexity" evidence="1">
    <location>
        <begin position="28"/>
        <end position="42"/>
    </location>
</feature>
<proteinExistence type="predicted"/>
<keyword evidence="2" id="KW-0472">Membrane</keyword>
<sequence length="335" mass="37678">MMRRSMREMQRVSRAMEKSPLVQRRLVQTQTSATRAAATPASNGAQEPQQQQQQQQQQQEFGEEEVPKYKPGFFSRNPGVTLGGIVLAIALYVYRSSRNKKNFESVQLPIADAAVISPYEAWELRSSNNVTPEIFSEICKGAAEAFPSGKTVMPQFDQYLGFKLSTASPEGFRKAYHLERVWKSLPTDEQKRIDVDALLVGFSMAVKGAVDERLRCLFDLAARDAASSGSEEKTITQPELERLIGLLQDTYQIPSEKRVLPNEEVQYPFQEFKAATPYEMLQAAVQAQVDAKQITSEEANARSAYTFEAFSQIMKGKTVCLWGECFANSKKKMKN</sequence>
<comment type="caution">
    <text evidence="3">The sequence shown here is derived from an EMBL/GenBank/DDBJ whole genome shotgun (WGS) entry which is preliminary data.</text>
</comment>
<organism evidence="3 4">
    <name type="scientific">Pythium insidiosum</name>
    <name type="common">Pythiosis disease agent</name>
    <dbReference type="NCBI Taxonomy" id="114742"/>
    <lineage>
        <taxon>Eukaryota</taxon>
        <taxon>Sar</taxon>
        <taxon>Stramenopiles</taxon>
        <taxon>Oomycota</taxon>
        <taxon>Peronosporomycetes</taxon>
        <taxon>Pythiales</taxon>
        <taxon>Pythiaceae</taxon>
        <taxon>Pythium</taxon>
    </lineage>
</organism>
<reference evidence="3" key="1">
    <citation type="submission" date="2021-12" db="EMBL/GenBank/DDBJ databases">
        <title>Prjna785345.</title>
        <authorList>
            <person name="Rujirawat T."/>
            <person name="Krajaejun T."/>
        </authorList>
    </citation>
    <scope>NUCLEOTIDE SEQUENCE</scope>
    <source>
        <strain evidence="3">Pi057C3</strain>
    </source>
</reference>